<reference evidence="1" key="2">
    <citation type="submission" date="2022-01" db="EMBL/GenBank/DDBJ databases">
        <authorList>
            <person name="Yamashiro T."/>
            <person name="Shiraishi A."/>
            <person name="Satake H."/>
            <person name="Nakayama K."/>
        </authorList>
    </citation>
    <scope>NUCLEOTIDE SEQUENCE</scope>
</reference>
<sequence length="101" mass="11530">MYMVMFDDDIKQTYLSEPPIPLESNLLLPNPSDKILKPIPQEGFRKPWSAQLVAVLFPFDIQLTSLSPRNCIPQECFPSIKASGMISVWKMLFCLVQSQNL</sequence>
<gene>
    <name evidence="1" type="ORF">Tco_0950979</name>
</gene>
<dbReference type="Proteomes" id="UP001151760">
    <property type="component" value="Unassembled WGS sequence"/>
</dbReference>
<protein>
    <submittedName>
        <fullName evidence="1">Uncharacterized protein</fullName>
    </submittedName>
</protein>
<name>A0ABQ5DZJ1_9ASTR</name>
<accession>A0ABQ5DZJ1</accession>
<proteinExistence type="predicted"/>
<dbReference type="EMBL" id="BQNB010015630">
    <property type="protein sequence ID" value="GJT42264.1"/>
    <property type="molecule type" value="Genomic_DNA"/>
</dbReference>
<organism evidence="1 2">
    <name type="scientific">Tanacetum coccineum</name>
    <dbReference type="NCBI Taxonomy" id="301880"/>
    <lineage>
        <taxon>Eukaryota</taxon>
        <taxon>Viridiplantae</taxon>
        <taxon>Streptophyta</taxon>
        <taxon>Embryophyta</taxon>
        <taxon>Tracheophyta</taxon>
        <taxon>Spermatophyta</taxon>
        <taxon>Magnoliopsida</taxon>
        <taxon>eudicotyledons</taxon>
        <taxon>Gunneridae</taxon>
        <taxon>Pentapetalae</taxon>
        <taxon>asterids</taxon>
        <taxon>campanulids</taxon>
        <taxon>Asterales</taxon>
        <taxon>Asteraceae</taxon>
        <taxon>Asteroideae</taxon>
        <taxon>Anthemideae</taxon>
        <taxon>Anthemidinae</taxon>
        <taxon>Tanacetum</taxon>
    </lineage>
</organism>
<comment type="caution">
    <text evidence="1">The sequence shown here is derived from an EMBL/GenBank/DDBJ whole genome shotgun (WGS) entry which is preliminary data.</text>
</comment>
<evidence type="ECO:0000313" key="2">
    <source>
        <dbReference type="Proteomes" id="UP001151760"/>
    </source>
</evidence>
<reference evidence="1" key="1">
    <citation type="journal article" date="2022" name="Int. J. Mol. Sci.">
        <title>Draft Genome of Tanacetum Coccineum: Genomic Comparison of Closely Related Tanacetum-Family Plants.</title>
        <authorList>
            <person name="Yamashiro T."/>
            <person name="Shiraishi A."/>
            <person name="Nakayama K."/>
            <person name="Satake H."/>
        </authorList>
    </citation>
    <scope>NUCLEOTIDE SEQUENCE</scope>
</reference>
<evidence type="ECO:0000313" key="1">
    <source>
        <dbReference type="EMBL" id="GJT42264.1"/>
    </source>
</evidence>
<keyword evidence="2" id="KW-1185">Reference proteome</keyword>